<dbReference type="InterPro" id="IPR003599">
    <property type="entry name" value="Ig_sub"/>
</dbReference>
<organism evidence="8">
    <name type="scientific">Homalodisca liturata</name>
    <dbReference type="NCBI Taxonomy" id="320908"/>
    <lineage>
        <taxon>Eukaryota</taxon>
        <taxon>Metazoa</taxon>
        <taxon>Ecdysozoa</taxon>
        <taxon>Arthropoda</taxon>
        <taxon>Hexapoda</taxon>
        <taxon>Insecta</taxon>
        <taxon>Pterygota</taxon>
        <taxon>Neoptera</taxon>
        <taxon>Paraneoptera</taxon>
        <taxon>Hemiptera</taxon>
        <taxon>Auchenorrhyncha</taxon>
        <taxon>Membracoidea</taxon>
        <taxon>Cicadellidae</taxon>
        <taxon>Cicadellinae</taxon>
        <taxon>Proconiini</taxon>
        <taxon>Homalodisca</taxon>
    </lineage>
</organism>
<dbReference type="Gene3D" id="2.60.40.10">
    <property type="entry name" value="Immunoglobulins"/>
    <property type="match status" value="1"/>
</dbReference>
<dbReference type="PANTHER" id="PTHR24369">
    <property type="entry name" value="ANTIGEN BSP, PUTATIVE-RELATED"/>
    <property type="match status" value="1"/>
</dbReference>
<dbReference type="SUPFAM" id="SSF48726">
    <property type="entry name" value="Immunoglobulin"/>
    <property type="match status" value="1"/>
</dbReference>
<feature type="transmembrane region" description="Helical" evidence="5">
    <location>
        <begin position="561"/>
        <end position="587"/>
    </location>
</feature>
<evidence type="ECO:0000256" key="6">
    <source>
        <dbReference type="SAM" id="SignalP"/>
    </source>
</evidence>
<evidence type="ECO:0000256" key="5">
    <source>
        <dbReference type="SAM" id="Phobius"/>
    </source>
</evidence>
<dbReference type="SMART" id="SM00408">
    <property type="entry name" value="IGc2"/>
    <property type="match status" value="1"/>
</dbReference>
<dbReference type="Pfam" id="PF13855">
    <property type="entry name" value="LRR_8"/>
    <property type="match status" value="3"/>
</dbReference>
<keyword evidence="5" id="KW-1133">Transmembrane helix</keyword>
<evidence type="ECO:0000256" key="2">
    <source>
        <dbReference type="ARBA" id="ARBA00022729"/>
    </source>
</evidence>
<dbReference type="EMBL" id="GECU01033037">
    <property type="protein sequence ID" value="JAS74669.1"/>
    <property type="molecule type" value="Transcribed_RNA"/>
</dbReference>
<dbReference type="PROSITE" id="PS51450">
    <property type="entry name" value="LRR"/>
    <property type="match status" value="5"/>
</dbReference>
<dbReference type="InterPro" id="IPR003591">
    <property type="entry name" value="Leu-rich_rpt_typical-subtyp"/>
</dbReference>
<keyword evidence="2 6" id="KW-0732">Signal</keyword>
<sequence>MRVAEPFSLLLLLLCVRACVCVEHHTRHSVPKYLTLCPTNCECIINNHYTETVDVTCQNRTNIGIKLPPSVSSLSYVNVSTPFVQSSNLVPTSTSGSDMIKIIYKGSGIKGLSQLTFAKLPYLEHIDFSENFISEVPATVFHNLIYLRVLNLADNKLKKLPSDLLKTQKRLSELYLAKNYLSSTNYEVYSNCSILKILDLSYNAISKLPDEMSFNPSLVVLLLNNNRLKDIPASIFSTLKQLQILNLANNEIHITSDLFRRLNALENLDLQNNGIEKLPRDCFEGLTNLQVLNLSKNPIDSVDSDLLKTNSDLKTLVLSETLISHISASLLARLKRLRVLNASHNYRLGTIEDFKFSSSNHLQYIDLSFGNLSVLPIFISHLEMVEQLKLEGNLWKCGCKSRWFVEWLSNHQHAVNKTLTCDKEENMIEKLISLNCKPPHAVNESLSQVLEFRSTVILTCSFDGEPAPSITWVTPSGYIFHHYPDKNSTDNSSSHPRIHLYDLEPVVESRVKLLNNGSLKIQELLRQDAGIYTCIAINSVGNATSHIVVTLDRKTFFHIKIMCIIVGASAVLAVLLCTAIGQLIHWLCKKCGLVEERSKQLMQQRENIEMYKSQQLKNLRENYTQQVIPGSQDKRKLCAAGGMDKGQLPGTSQAHP</sequence>
<keyword evidence="1" id="KW-0433">Leucine-rich repeat</keyword>
<protein>
    <recommendedName>
        <fullName evidence="7">Ig-like domain-containing protein</fullName>
    </recommendedName>
</protein>
<dbReference type="InterPro" id="IPR032675">
    <property type="entry name" value="LRR_dom_sf"/>
</dbReference>
<dbReference type="GO" id="GO:0005886">
    <property type="term" value="C:plasma membrane"/>
    <property type="evidence" value="ECO:0007669"/>
    <property type="project" value="TreeGrafter"/>
</dbReference>
<keyword evidence="3" id="KW-0677">Repeat</keyword>
<dbReference type="InterPro" id="IPR013783">
    <property type="entry name" value="Ig-like_fold"/>
</dbReference>
<feature type="signal peptide" evidence="6">
    <location>
        <begin position="1"/>
        <end position="21"/>
    </location>
</feature>
<gene>
    <name evidence="8" type="ORF">g.51551</name>
</gene>
<feature type="chain" id="PRO_5008584435" description="Ig-like domain-containing protein" evidence="6">
    <location>
        <begin position="22"/>
        <end position="656"/>
    </location>
</feature>
<dbReference type="Pfam" id="PF13927">
    <property type="entry name" value="Ig_3"/>
    <property type="match status" value="1"/>
</dbReference>
<accession>A0A1B6HJ29</accession>
<dbReference type="Gene3D" id="3.80.10.10">
    <property type="entry name" value="Ribonuclease Inhibitor"/>
    <property type="match status" value="2"/>
</dbReference>
<evidence type="ECO:0000256" key="3">
    <source>
        <dbReference type="ARBA" id="ARBA00022737"/>
    </source>
</evidence>
<name>A0A1B6HJ29_9HEMI</name>
<keyword evidence="5" id="KW-0472">Membrane</keyword>
<evidence type="ECO:0000259" key="7">
    <source>
        <dbReference type="PROSITE" id="PS50835"/>
    </source>
</evidence>
<dbReference type="PANTHER" id="PTHR24369:SF210">
    <property type="entry name" value="CHAOPTIN-RELATED"/>
    <property type="match status" value="1"/>
</dbReference>
<dbReference type="SMART" id="SM00409">
    <property type="entry name" value="IG"/>
    <property type="match status" value="1"/>
</dbReference>
<dbReference type="AlphaFoldDB" id="A0A1B6HJ29"/>
<dbReference type="InterPro" id="IPR036179">
    <property type="entry name" value="Ig-like_dom_sf"/>
</dbReference>
<feature type="domain" description="Ig-like" evidence="7">
    <location>
        <begin position="439"/>
        <end position="550"/>
    </location>
</feature>
<dbReference type="FunFam" id="3.80.10.10:FF:001164">
    <property type="entry name" value="GH01279p"/>
    <property type="match status" value="1"/>
</dbReference>
<dbReference type="InterPro" id="IPR050541">
    <property type="entry name" value="LRR_TM_domain-containing"/>
</dbReference>
<dbReference type="PROSITE" id="PS50835">
    <property type="entry name" value="IG_LIKE"/>
    <property type="match status" value="1"/>
</dbReference>
<evidence type="ECO:0000313" key="8">
    <source>
        <dbReference type="EMBL" id="JAS74669.1"/>
    </source>
</evidence>
<evidence type="ECO:0000256" key="1">
    <source>
        <dbReference type="ARBA" id="ARBA00022614"/>
    </source>
</evidence>
<dbReference type="InterPro" id="IPR003598">
    <property type="entry name" value="Ig_sub2"/>
</dbReference>
<keyword evidence="4" id="KW-1015">Disulfide bond</keyword>
<proteinExistence type="predicted"/>
<keyword evidence="5" id="KW-0812">Transmembrane</keyword>
<dbReference type="InterPro" id="IPR007110">
    <property type="entry name" value="Ig-like_dom"/>
</dbReference>
<dbReference type="SUPFAM" id="SSF52058">
    <property type="entry name" value="L domain-like"/>
    <property type="match status" value="1"/>
</dbReference>
<dbReference type="InterPro" id="IPR001611">
    <property type="entry name" value="Leu-rich_rpt"/>
</dbReference>
<reference evidence="8" key="1">
    <citation type="submission" date="2015-11" db="EMBL/GenBank/DDBJ databases">
        <title>De novo transcriptome assembly of four potential Pierce s Disease insect vectors from Arizona vineyards.</title>
        <authorList>
            <person name="Tassone E.E."/>
        </authorList>
    </citation>
    <scope>NUCLEOTIDE SEQUENCE</scope>
</reference>
<feature type="transmembrane region" description="Helical" evidence="5">
    <location>
        <begin position="529"/>
        <end position="549"/>
    </location>
</feature>
<evidence type="ECO:0000256" key="4">
    <source>
        <dbReference type="ARBA" id="ARBA00023157"/>
    </source>
</evidence>
<dbReference type="SMART" id="SM00369">
    <property type="entry name" value="LRR_TYP"/>
    <property type="match status" value="7"/>
</dbReference>